<comment type="caution">
    <text evidence="7">The sequence shown here is derived from an EMBL/GenBank/DDBJ whole genome shotgun (WGS) entry which is preliminary data.</text>
</comment>
<dbReference type="AlphaFoldDB" id="A0A4R8H173"/>
<feature type="binding site" evidence="6">
    <location>
        <position position="159"/>
    </location>
    <ligand>
        <name>NAD(+)</name>
        <dbReference type="ChEBI" id="CHEBI:57540"/>
    </ligand>
</feature>
<dbReference type="GO" id="GO:0006741">
    <property type="term" value="P:NADP+ biosynthetic process"/>
    <property type="evidence" value="ECO:0007669"/>
    <property type="project" value="UniProtKB-UniRule"/>
</dbReference>
<evidence type="ECO:0000256" key="1">
    <source>
        <dbReference type="ARBA" id="ARBA00022679"/>
    </source>
</evidence>
<evidence type="ECO:0000256" key="5">
    <source>
        <dbReference type="ARBA" id="ARBA00047925"/>
    </source>
</evidence>
<evidence type="ECO:0000256" key="3">
    <source>
        <dbReference type="ARBA" id="ARBA00022857"/>
    </source>
</evidence>
<protein>
    <recommendedName>
        <fullName evidence="6">NAD kinase</fullName>
        <ecNumber evidence="6">2.7.1.23</ecNumber>
    </recommendedName>
    <alternativeName>
        <fullName evidence="6">ATP-dependent NAD kinase</fullName>
    </alternativeName>
</protein>
<keyword evidence="1 6" id="KW-0808">Transferase</keyword>
<dbReference type="Pfam" id="PF20143">
    <property type="entry name" value="NAD_kinase_C"/>
    <property type="match status" value="1"/>
</dbReference>
<feature type="binding site" evidence="6">
    <location>
        <position position="79"/>
    </location>
    <ligand>
        <name>NAD(+)</name>
        <dbReference type="ChEBI" id="CHEBI:57540"/>
    </ligand>
</feature>
<dbReference type="PANTHER" id="PTHR20275">
    <property type="entry name" value="NAD KINASE"/>
    <property type="match status" value="1"/>
</dbReference>
<comment type="similarity">
    <text evidence="6">Belongs to the NAD kinase family.</text>
</comment>
<evidence type="ECO:0000256" key="4">
    <source>
        <dbReference type="ARBA" id="ARBA00023027"/>
    </source>
</evidence>
<dbReference type="Proteomes" id="UP000295832">
    <property type="component" value="Unassembled WGS sequence"/>
</dbReference>
<dbReference type="EMBL" id="SOEG01000031">
    <property type="protein sequence ID" value="TDX48264.1"/>
    <property type="molecule type" value="Genomic_DNA"/>
</dbReference>
<dbReference type="Gene3D" id="2.60.200.30">
    <property type="entry name" value="Probable inorganic polyphosphate/atp-NAD kinase, domain 2"/>
    <property type="match status" value="1"/>
</dbReference>
<gene>
    <name evidence="6" type="primary">nadK</name>
    <name evidence="7" type="ORF">C7959_13131</name>
</gene>
<keyword evidence="6" id="KW-0963">Cytoplasm</keyword>
<feature type="active site" description="Proton acceptor" evidence="6">
    <location>
        <position position="74"/>
    </location>
</feature>
<dbReference type="EC" id="2.7.1.23" evidence="6"/>
<keyword evidence="6" id="KW-0067">ATP-binding</keyword>
<dbReference type="SUPFAM" id="SSF111331">
    <property type="entry name" value="NAD kinase/diacylglycerol kinase-like"/>
    <property type="match status" value="1"/>
</dbReference>
<dbReference type="GO" id="GO:0046872">
    <property type="term" value="F:metal ion binding"/>
    <property type="evidence" value="ECO:0007669"/>
    <property type="project" value="UniProtKB-UniRule"/>
</dbReference>
<sequence length="287" mass="31876">MDRNKVIKKIGLIANINKAQAFEVMNKVCDYLDGQNKSYILDEASACLLDRKVENKAYEVLIDFVDVVIVFGGDGTFLKAARTFANSDTPILGINLGQLGFLTDIEINRLEEGLNKLLAGQYIIEERMILEGTVIRKGKVVNQVIAINDLVINKGPFSRIINLESYIDDEYITTYPGDGLIIACPTGSTAYSLSAGGPIVNPKMKSLIITPICPHTLNSRSIVTTEDEEIMVKVDADHNEVMLTVDGQDSFPILSKDIIKINKSELVAKMMKLEGYNFYKILHNRLQ</sequence>
<dbReference type="InterPro" id="IPR002504">
    <property type="entry name" value="NADK"/>
</dbReference>
<evidence type="ECO:0000256" key="2">
    <source>
        <dbReference type="ARBA" id="ARBA00022777"/>
    </source>
</evidence>
<dbReference type="GO" id="GO:0019674">
    <property type="term" value="P:NAD+ metabolic process"/>
    <property type="evidence" value="ECO:0007669"/>
    <property type="project" value="InterPro"/>
</dbReference>
<dbReference type="HAMAP" id="MF_00361">
    <property type="entry name" value="NAD_kinase"/>
    <property type="match status" value="1"/>
</dbReference>
<evidence type="ECO:0000313" key="7">
    <source>
        <dbReference type="EMBL" id="TDX48264.1"/>
    </source>
</evidence>
<comment type="caution">
    <text evidence="6">Lacks conserved residue(s) required for the propagation of feature annotation.</text>
</comment>
<dbReference type="GO" id="GO:0005524">
    <property type="term" value="F:ATP binding"/>
    <property type="evidence" value="ECO:0007669"/>
    <property type="project" value="UniProtKB-KW"/>
</dbReference>
<comment type="subcellular location">
    <subcellularLocation>
        <location evidence="6">Cytoplasm</location>
    </subcellularLocation>
</comment>
<dbReference type="InterPro" id="IPR016064">
    <property type="entry name" value="NAD/diacylglycerol_kinase_sf"/>
</dbReference>
<comment type="function">
    <text evidence="6">Involved in the regulation of the intracellular balance of NAD and NADP, and is a key enzyme in the biosynthesis of NADP. Catalyzes specifically the phosphorylation on 2'-hydroxyl of the adenosine moiety of NAD to yield NADP.</text>
</comment>
<reference evidence="7 8" key="1">
    <citation type="submission" date="2019-03" db="EMBL/GenBank/DDBJ databases">
        <title>Subsurface microbial communities from deep shales in Ohio and West Virginia, USA.</title>
        <authorList>
            <person name="Wrighton K."/>
        </authorList>
    </citation>
    <scope>NUCLEOTIDE SEQUENCE [LARGE SCALE GENOMIC DNA]</scope>
    <source>
        <strain evidence="7 8">MSL 6dP</strain>
    </source>
</reference>
<evidence type="ECO:0000313" key="8">
    <source>
        <dbReference type="Proteomes" id="UP000295832"/>
    </source>
</evidence>
<feature type="binding site" evidence="6">
    <location>
        <begin position="148"/>
        <end position="149"/>
    </location>
    <ligand>
        <name>NAD(+)</name>
        <dbReference type="ChEBI" id="CHEBI:57540"/>
    </ligand>
</feature>
<dbReference type="InterPro" id="IPR017438">
    <property type="entry name" value="ATP-NAD_kinase_N"/>
</dbReference>
<dbReference type="GO" id="GO:0051287">
    <property type="term" value="F:NAD binding"/>
    <property type="evidence" value="ECO:0007669"/>
    <property type="project" value="UniProtKB-ARBA"/>
</dbReference>
<feature type="binding site" evidence="6">
    <location>
        <position position="178"/>
    </location>
    <ligand>
        <name>NAD(+)</name>
        <dbReference type="ChEBI" id="CHEBI:57540"/>
    </ligand>
</feature>
<dbReference type="PANTHER" id="PTHR20275:SF0">
    <property type="entry name" value="NAD KINASE"/>
    <property type="match status" value="1"/>
</dbReference>
<evidence type="ECO:0000256" key="6">
    <source>
        <dbReference type="HAMAP-Rule" id="MF_00361"/>
    </source>
</evidence>
<dbReference type="STRING" id="926561.GCA_000379025_02841"/>
<dbReference type="Pfam" id="PF01513">
    <property type="entry name" value="NAD_kinase"/>
    <property type="match status" value="1"/>
</dbReference>
<keyword evidence="3 6" id="KW-0521">NADP</keyword>
<comment type="cofactor">
    <cofactor evidence="6">
        <name>a divalent metal cation</name>
        <dbReference type="ChEBI" id="CHEBI:60240"/>
    </cofactor>
</comment>
<keyword evidence="4 6" id="KW-0520">NAD</keyword>
<dbReference type="GO" id="GO:0003951">
    <property type="term" value="F:NAD+ kinase activity"/>
    <property type="evidence" value="ECO:0007669"/>
    <property type="project" value="UniProtKB-UniRule"/>
</dbReference>
<dbReference type="RefSeq" id="WP_134118321.1">
    <property type="nucleotide sequence ID" value="NZ_SOEG01000031.1"/>
</dbReference>
<dbReference type="GO" id="GO:0005737">
    <property type="term" value="C:cytoplasm"/>
    <property type="evidence" value="ECO:0007669"/>
    <property type="project" value="UniProtKB-SubCell"/>
</dbReference>
<feature type="binding site" evidence="6">
    <location>
        <begin position="74"/>
        <end position="75"/>
    </location>
    <ligand>
        <name>NAD(+)</name>
        <dbReference type="ChEBI" id="CHEBI:57540"/>
    </ligand>
</feature>
<feature type="binding site" evidence="6">
    <location>
        <begin position="189"/>
        <end position="194"/>
    </location>
    <ligand>
        <name>NAD(+)</name>
        <dbReference type="ChEBI" id="CHEBI:57540"/>
    </ligand>
</feature>
<dbReference type="Gene3D" id="3.40.50.10330">
    <property type="entry name" value="Probable inorganic polyphosphate/atp-NAD kinase, domain 1"/>
    <property type="match status" value="1"/>
</dbReference>
<proteinExistence type="inferred from homology"/>
<organism evidence="7 8">
    <name type="scientific">Orenia marismortui</name>
    <dbReference type="NCBI Taxonomy" id="46469"/>
    <lineage>
        <taxon>Bacteria</taxon>
        <taxon>Bacillati</taxon>
        <taxon>Bacillota</taxon>
        <taxon>Clostridia</taxon>
        <taxon>Halanaerobiales</taxon>
        <taxon>Halobacteroidaceae</taxon>
        <taxon>Orenia</taxon>
    </lineage>
</organism>
<accession>A0A4R8H173</accession>
<comment type="catalytic activity">
    <reaction evidence="5 6">
        <text>NAD(+) + ATP = ADP + NADP(+) + H(+)</text>
        <dbReference type="Rhea" id="RHEA:18629"/>
        <dbReference type="ChEBI" id="CHEBI:15378"/>
        <dbReference type="ChEBI" id="CHEBI:30616"/>
        <dbReference type="ChEBI" id="CHEBI:57540"/>
        <dbReference type="ChEBI" id="CHEBI:58349"/>
        <dbReference type="ChEBI" id="CHEBI:456216"/>
        <dbReference type="EC" id="2.7.1.23"/>
    </reaction>
</comment>
<dbReference type="InterPro" id="IPR017437">
    <property type="entry name" value="ATP-NAD_kinase_PpnK-typ_C"/>
</dbReference>
<keyword evidence="2 6" id="KW-0418">Kinase</keyword>
<feature type="binding site" evidence="6">
    <location>
        <position position="248"/>
    </location>
    <ligand>
        <name>NAD(+)</name>
        <dbReference type="ChEBI" id="CHEBI:57540"/>
    </ligand>
</feature>
<keyword evidence="8" id="KW-1185">Reference proteome</keyword>
<name>A0A4R8H173_9FIRM</name>
<keyword evidence="6" id="KW-0547">Nucleotide-binding</keyword>